<accession>A0A1X7HFC0</accession>
<sequence length="103" mass="11534">MRYSISRATTFGWADVPEYNVPSEMLNKRIAIESLNQDGEVVSETILSNEDIKRVMTLMLAAYGTGYLLKEICPYLFNDEEINIASDCLEVMKVTELAGLSCS</sequence>
<gene>
    <name evidence="1" type="ORF">SAMN05661091_3093</name>
</gene>
<dbReference type="AlphaFoldDB" id="A0A1X7HFC0"/>
<proteinExistence type="predicted"/>
<organism evidence="1 2">
    <name type="scientific">Paenibacillus uliginis N3/975</name>
    <dbReference type="NCBI Taxonomy" id="1313296"/>
    <lineage>
        <taxon>Bacteria</taxon>
        <taxon>Bacillati</taxon>
        <taxon>Bacillota</taxon>
        <taxon>Bacilli</taxon>
        <taxon>Bacillales</taxon>
        <taxon>Paenibacillaceae</taxon>
        <taxon>Paenibacillus</taxon>
    </lineage>
</organism>
<name>A0A1X7HFC0_9BACL</name>
<keyword evidence="2" id="KW-1185">Reference proteome</keyword>
<protein>
    <submittedName>
        <fullName evidence="1">Uncharacterized protein</fullName>
    </submittedName>
</protein>
<evidence type="ECO:0000313" key="2">
    <source>
        <dbReference type="Proteomes" id="UP000192940"/>
    </source>
</evidence>
<dbReference type="RefSeq" id="WP_208919984.1">
    <property type="nucleotide sequence ID" value="NZ_LT840184.1"/>
</dbReference>
<evidence type="ECO:0000313" key="1">
    <source>
        <dbReference type="EMBL" id="SMF85631.1"/>
    </source>
</evidence>
<dbReference type="Proteomes" id="UP000192940">
    <property type="component" value="Chromosome I"/>
</dbReference>
<reference evidence="1 2" key="1">
    <citation type="submission" date="2017-04" db="EMBL/GenBank/DDBJ databases">
        <authorList>
            <person name="Afonso C.L."/>
            <person name="Miller P.J."/>
            <person name="Scott M.A."/>
            <person name="Spackman E."/>
            <person name="Goraichik I."/>
            <person name="Dimitrov K.M."/>
            <person name="Suarez D.L."/>
            <person name="Swayne D.E."/>
        </authorList>
    </citation>
    <scope>NUCLEOTIDE SEQUENCE [LARGE SCALE GENOMIC DNA]</scope>
    <source>
        <strain evidence="1 2">N3/975</strain>
    </source>
</reference>
<dbReference type="EMBL" id="LT840184">
    <property type="protein sequence ID" value="SMF85631.1"/>
    <property type="molecule type" value="Genomic_DNA"/>
</dbReference>